<feature type="compositionally biased region" description="Basic and acidic residues" evidence="1">
    <location>
        <begin position="43"/>
        <end position="66"/>
    </location>
</feature>
<evidence type="ECO:0000313" key="2">
    <source>
        <dbReference type="EMBL" id="GAU96598.1"/>
    </source>
</evidence>
<evidence type="ECO:0000256" key="1">
    <source>
        <dbReference type="SAM" id="MobiDB-lite"/>
    </source>
</evidence>
<organism evidence="2 3">
    <name type="scientific">Ramazzottius varieornatus</name>
    <name type="common">Water bear</name>
    <name type="synonym">Tardigrade</name>
    <dbReference type="NCBI Taxonomy" id="947166"/>
    <lineage>
        <taxon>Eukaryota</taxon>
        <taxon>Metazoa</taxon>
        <taxon>Ecdysozoa</taxon>
        <taxon>Tardigrada</taxon>
        <taxon>Eutardigrada</taxon>
        <taxon>Parachela</taxon>
        <taxon>Hypsibioidea</taxon>
        <taxon>Ramazzottiidae</taxon>
        <taxon>Ramazzottius</taxon>
    </lineage>
</organism>
<reference evidence="2 3" key="1">
    <citation type="journal article" date="2016" name="Nat. Commun.">
        <title>Extremotolerant tardigrade genome and improved radiotolerance of human cultured cells by tardigrade-unique protein.</title>
        <authorList>
            <person name="Hashimoto T."/>
            <person name="Horikawa D.D."/>
            <person name="Saito Y."/>
            <person name="Kuwahara H."/>
            <person name="Kozuka-Hata H."/>
            <person name="Shin-I T."/>
            <person name="Minakuchi Y."/>
            <person name="Ohishi K."/>
            <person name="Motoyama A."/>
            <person name="Aizu T."/>
            <person name="Enomoto A."/>
            <person name="Kondo K."/>
            <person name="Tanaka S."/>
            <person name="Hara Y."/>
            <person name="Koshikawa S."/>
            <person name="Sagara H."/>
            <person name="Miura T."/>
            <person name="Yokobori S."/>
            <person name="Miyagawa K."/>
            <person name="Suzuki Y."/>
            <person name="Kubo T."/>
            <person name="Oyama M."/>
            <person name="Kohara Y."/>
            <person name="Fujiyama A."/>
            <person name="Arakawa K."/>
            <person name="Katayama T."/>
            <person name="Toyoda A."/>
            <person name="Kunieda T."/>
        </authorList>
    </citation>
    <scope>NUCLEOTIDE SEQUENCE [LARGE SCALE GENOMIC DNA]</scope>
    <source>
        <strain evidence="2 3">YOKOZUNA-1</strain>
    </source>
</reference>
<dbReference type="Proteomes" id="UP000186922">
    <property type="component" value="Unassembled WGS sequence"/>
</dbReference>
<feature type="region of interest" description="Disordered" evidence="1">
    <location>
        <begin position="41"/>
        <end position="72"/>
    </location>
</feature>
<name>A0A1D1VDL5_RAMVA</name>
<sequence length="108" mass="12513">MRNVFLSFADRRKFRKYLAKFMSEFQVQYSSTIAKLVVHRGHDRASKQERWVRDAEQRNADGHDNANDAEYAEQPRKLLFGNAYRGNGHAVHDAALAGHAATYHPRRL</sequence>
<dbReference type="EMBL" id="BDGG01000003">
    <property type="protein sequence ID" value="GAU96598.1"/>
    <property type="molecule type" value="Genomic_DNA"/>
</dbReference>
<evidence type="ECO:0000313" key="3">
    <source>
        <dbReference type="Proteomes" id="UP000186922"/>
    </source>
</evidence>
<dbReference type="AlphaFoldDB" id="A0A1D1VDL5"/>
<gene>
    <name evidence="2" type="primary">RvY_08026-1</name>
    <name evidence="2" type="synonym">RvY_08026.1</name>
    <name evidence="2" type="ORF">RvY_08026</name>
</gene>
<protein>
    <submittedName>
        <fullName evidence="2">Uncharacterized protein</fullName>
    </submittedName>
</protein>
<keyword evidence="3" id="KW-1185">Reference proteome</keyword>
<proteinExistence type="predicted"/>
<comment type="caution">
    <text evidence="2">The sequence shown here is derived from an EMBL/GenBank/DDBJ whole genome shotgun (WGS) entry which is preliminary data.</text>
</comment>
<accession>A0A1D1VDL5</accession>